<dbReference type="InterPro" id="IPR045234">
    <property type="entry name" value="Unkempt-like"/>
</dbReference>
<dbReference type="InterPro" id="IPR002110">
    <property type="entry name" value="Ankyrin_rpt"/>
</dbReference>
<evidence type="ECO:0000256" key="1">
    <source>
        <dbReference type="ARBA" id="ARBA00022723"/>
    </source>
</evidence>
<keyword evidence="2" id="KW-0863">Zinc-finger</keyword>
<dbReference type="PROSITE" id="PS50088">
    <property type="entry name" value="ANK_REPEAT"/>
    <property type="match status" value="1"/>
</dbReference>
<dbReference type="PANTHER" id="PTHR14493">
    <property type="entry name" value="UNKEMPT FAMILY MEMBER"/>
    <property type="match status" value="1"/>
</dbReference>
<protein>
    <submittedName>
        <fullName evidence="5">Uncharacterized protein</fullName>
    </submittedName>
</protein>
<dbReference type="SUPFAM" id="SSF48403">
    <property type="entry name" value="Ankyrin repeat"/>
    <property type="match status" value="1"/>
</dbReference>
<feature type="repeat" description="ANK" evidence="4">
    <location>
        <begin position="188"/>
        <end position="223"/>
    </location>
</feature>
<accession>A0AA39VZW9</accession>
<dbReference type="PANTHER" id="PTHR14493:SF50">
    <property type="entry name" value="RING FINGER PROTEIN UNKEMPT"/>
    <property type="match status" value="1"/>
</dbReference>
<keyword evidence="3" id="KW-0862">Zinc</keyword>
<sequence>MLSYGKKHGDKKELGYVLEEVTPTSNKFVKKENPKVHSPPQHPKKIIELGESSKNANLKMLLRNLVQPQPMRELGHVRIRQHVNPLTSSNIVPVQVPDWIEVYKNLTLPLMVDIGCADNDAEGFKEVVGDGSAIDEIGLWYSFHGVLKKMVLECRTPLMVAAMYGSVDVVKLILSFTKADVNLSCGLDKSMALHCAASSGSINVVDVVKLLILADADFNATDANGHRPFDLIFAHWNLFDSRVTLEELLKNSGCKDDLRVSTVSLRFSSPSLSSSSDNDSCVQICPCLMFLARLMIYILLLLWSRKNTLLIRLFLTSRAAFIHPMNSRCFHSKSGLVPKLICIIEQNVLLPIRARMQGE</sequence>
<organism evidence="5 6">
    <name type="scientific">Acer saccharum</name>
    <name type="common">Sugar maple</name>
    <dbReference type="NCBI Taxonomy" id="4024"/>
    <lineage>
        <taxon>Eukaryota</taxon>
        <taxon>Viridiplantae</taxon>
        <taxon>Streptophyta</taxon>
        <taxon>Embryophyta</taxon>
        <taxon>Tracheophyta</taxon>
        <taxon>Spermatophyta</taxon>
        <taxon>Magnoliopsida</taxon>
        <taxon>eudicotyledons</taxon>
        <taxon>Gunneridae</taxon>
        <taxon>Pentapetalae</taxon>
        <taxon>rosids</taxon>
        <taxon>malvids</taxon>
        <taxon>Sapindales</taxon>
        <taxon>Sapindaceae</taxon>
        <taxon>Hippocastanoideae</taxon>
        <taxon>Acereae</taxon>
        <taxon>Acer</taxon>
    </lineage>
</organism>
<dbReference type="Pfam" id="PF12796">
    <property type="entry name" value="Ank_2"/>
    <property type="match status" value="1"/>
</dbReference>
<dbReference type="AlphaFoldDB" id="A0AA39VZW9"/>
<evidence type="ECO:0000313" key="5">
    <source>
        <dbReference type="EMBL" id="KAK0604839.1"/>
    </source>
</evidence>
<evidence type="ECO:0000256" key="3">
    <source>
        <dbReference type="ARBA" id="ARBA00022833"/>
    </source>
</evidence>
<dbReference type="GO" id="GO:0008270">
    <property type="term" value="F:zinc ion binding"/>
    <property type="evidence" value="ECO:0007669"/>
    <property type="project" value="UniProtKB-KW"/>
</dbReference>
<dbReference type="EMBL" id="JAUESC010000002">
    <property type="protein sequence ID" value="KAK0604839.1"/>
    <property type="molecule type" value="Genomic_DNA"/>
</dbReference>
<keyword evidence="6" id="KW-1185">Reference proteome</keyword>
<reference evidence="5" key="1">
    <citation type="journal article" date="2022" name="Plant J.">
        <title>Strategies of tolerance reflected in two North American maple genomes.</title>
        <authorList>
            <person name="McEvoy S.L."/>
            <person name="Sezen U.U."/>
            <person name="Trouern-Trend A."/>
            <person name="McMahon S.M."/>
            <person name="Schaberg P.G."/>
            <person name="Yang J."/>
            <person name="Wegrzyn J.L."/>
            <person name="Swenson N.G."/>
        </authorList>
    </citation>
    <scope>NUCLEOTIDE SEQUENCE</scope>
    <source>
        <strain evidence="5">NS2018</strain>
    </source>
</reference>
<name>A0AA39VZW9_ACESA</name>
<dbReference type="PROSITE" id="PS50297">
    <property type="entry name" value="ANK_REP_REGION"/>
    <property type="match status" value="1"/>
</dbReference>
<dbReference type="Gene3D" id="1.25.40.20">
    <property type="entry name" value="Ankyrin repeat-containing domain"/>
    <property type="match status" value="1"/>
</dbReference>
<reference evidence="5" key="2">
    <citation type="submission" date="2023-06" db="EMBL/GenBank/DDBJ databases">
        <authorList>
            <person name="Swenson N.G."/>
            <person name="Wegrzyn J.L."/>
            <person name="Mcevoy S.L."/>
        </authorList>
    </citation>
    <scope>NUCLEOTIDE SEQUENCE</scope>
    <source>
        <strain evidence="5">NS2018</strain>
        <tissue evidence="5">Leaf</tissue>
    </source>
</reference>
<dbReference type="InterPro" id="IPR036770">
    <property type="entry name" value="Ankyrin_rpt-contain_sf"/>
</dbReference>
<evidence type="ECO:0000256" key="4">
    <source>
        <dbReference type="PROSITE-ProRule" id="PRU00023"/>
    </source>
</evidence>
<dbReference type="Proteomes" id="UP001168877">
    <property type="component" value="Unassembled WGS sequence"/>
</dbReference>
<proteinExistence type="predicted"/>
<evidence type="ECO:0000313" key="6">
    <source>
        <dbReference type="Proteomes" id="UP001168877"/>
    </source>
</evidence>
<gene>
    <name evidence="5" type="ORF">LWI29_020023</name>
</gene>
<keyword evidence="1" id="KW-0479">Metal-binding</keyword>
<evidence type="ECO:0000256" key="2">
    <source>
        <dbReference type="ARBA" id="ARBA00022771"/>
    </source>
</evidence>
<dbReference type="SMART" id="SM00248">
    <property type="entry name" value="ANK"/>
    <property type="match status" value="2"/>
</dbReference>
<comment type="caution">
    <text evidence="5">The sequence shown here is derived from an EMBL/GenBank/DDBJ whole genome shotgun (WGS) entry which is preliminary data.</text>
</comment>
<keyword evidence="4" id="KW-0040">ANK repeat</keyword>